<dbReference type="AlphaFoldDB" id="A0A0V0QL51"/>
<evidence type="ECO:0000256" key="5">
    <source>
        <dbReference type="ARBA" id="ARBA00023145"/>
    </source>
</evidence>
<dbReference type="Pfam" id="PF02675">
    <property type="entry name" value="AdoMet_dc"/>
    <property type="match status" value="1"/>
</dbReference>
<keyword evidence="6" id="KW-0456">Lyase</keyword>
<reference evidence="9 10" key="1">
    <citation type="journal article" date="2015" name="Sci. Rep.">
        <title>Genome of the facultative scuticociliatosis pathogen Pseudocohnilembus persalinus provides insight into its virulence through horizontal gene transfer.</title>
        <authorList>
            <person name="Xiong J."/>
            <person name="Wang G."/>
            <person name="Cheng J."/>
            <person name="Tian M."/>
            <person name="Pan X."/>
            <person name="Warren A."/>
            <person name="Jiang C."/>
            <person name="Yuan D."/>
            <person name="Miao W."/>
        </authorList>
    </citation>
    <scope>NUCLEOTIDE SEQUENCE [LARGE SCALE GENOMIC DNA]</scope>
    <source>
        <strain evidence="9">36N120E</strain>
    </source>
</reference>
<evidence type="ECO:0000256" key="7">
    <source>
        <dbReference type="ARBA" id="ARBA00023270"/>
    </source>
</evidence>
<sequence>MQQKLPEMGSHIMMDFHSIDQEKFNLSNPAQFQEFIEEGLKLTDCNVCDKKATVFDNNRGMTLMYLLSESHISVHTFPESSCMTIDFYNCGENSWKNLISMEEHLFSIFGWENCSSSIMIPRGKKAKFLNMENEQDIQATMSHNIPRVEAKATEKDLPLSDKQFDLRNTVVS</sequence>
<dbReference type="GO" id="GO:0004014">
    <property type="term" value="F:adenosylmethionine decarboxylase activity"/>
    <property type="evidence" value="ECO:0007669"/>
    <property type="project" value="InterPro"/>
</dbReference>
<accession>A0A0V0QL51</accession>
<organism evidence="9 10">
    <name type="scientific">Pseudocohnilembus persalinus</name>
    <name type="common">Ciliate</name>
    <dbReference type="NCBI Taxonomy" id="266149"/>
    <lineage>
        <taxon>Eukaryota</taxon>
        <taxon>Sar</taxon>
        <taxon>Alveolata</taxon>
        <taxon>Ciliophora</taxon>
        <taxon>Intramacronucleata</taxon>
        <taxon>Oligohymenophorea</taxon>
        <taxon>Scuticociliatia</taxon>
        <taxon>Philasterida</taxon>
        <taxon>Pseudocohnilembidae</taxon>
        <taxon>Pseudocohnilembus</taxon>
    </lineage>
</organism>
<comment type="cofactor">
    <cofactor evidence="1">
        <name>pyruvate</name>
        <dbReference type="ChEBI" id="CHEBI:15361"/>
    </cofactor>
</comment>
<keyword evidence="4" id="KW-0620">Polyamine biosynthesis</keyword>
<keyword evidence="5" id="KW-0865">Zymogen</keyword>
<dbReference type="InterPro" id="IPR003826">
    <property type="entry name" value="AdoMetDC_fam_prok"/>
</dbReference>
<evidence type="ECO:0000256" key="2">
    <source>
        <dbReference type="ARBA" id="ARBA00022793"/>
    </source>
</evidence>
<evidence type="ECO:0000256" key="6">
    <source>
        <dbReference type="ARBA" id="ARBA00023239"/>
    </source>
</evidence>
<dbReference type="EMBL" id="LDAU01000148">
    <property type="protein sequence ID" value="KRX02962.1"/>
    <property type="molecule type" value="Genomic_DNA"/>
</dbReference>
<evidence type="ECO:0000313" key="9">
    <source>
        <dbReference type="EMBL" id="KRX02962.1"/>
    </source>
</evidence>
<protein>
    <submittedName>
        <fullName evidence="9">S-adenosylmethionine decarboxylase, core</fullName>
    </submittedName>
</protein>
<dbReference type="GO" id="GO:0005829">
    <property type="term" value="C:cytosol"/>
    <property type="evidence" value="ECO:0007669"/>
    <property type="project" value="TreeGrafter"/>
</dbReference>
<gene>
    <name evidence="9" type="ORF">PPERSA_09380</name>
</gene>
<evidence type="ECO:0000256" key="8">
    <source>
        <dbReference type="ARBA" id="ARBA00023317"/>
    </source>
</evidence>
<keyword evidence="2" id="KW-0210">Decarboxylase</keyword>
<evidence type="ECO:0000256" key="1">
    <source>
        <dbReference type="ARBA" id="ARBA00001928"/>
    </source>
</evidence>
<keyword evidence="8" id="KW-0670">Pyruvate</keyword>
<proteinExistence type="predicted"/>
<dbReference type="OrthoDB" id="2114229at2759"/>
<comment type="caution">
    <text evidence="9">The sequence shown here is derived from an EMBL/GenBank/DDBJ whole genome shotgun (WGS) entry which is preliminary data.</text>
</comment>
<dbReference type="PANTHER" id="PTHR33866:SF2">
    <property type="entry name" value="S-ADENOSYLMETHIONINE DECARBOXYLASE PROENZYME"/>
    <property type="match status" value="1"/>
</dbReference>
<keyword evidence="10" id="KW-1185">Reference proteome</keyword>
<dbReference type="Proteomes" id="UP000054937">
    <property type="component" value="Unassembled WGS sequence"/>
</dbReference>
<keyword evidence="7" id="KW-0704">Schiff base</keyword>
<name>A0A0V0QL51_PSEPJ</name>
<evidence type="ECO:0000256" key="3">
    <source>
        <dbReference type="ARBA" id="ARBA00022813"/>
    </source>
</evidence>
<dbReference type="GO" id="GO:0008295">
    <property type="term" value="P:spermidine biosynthetic process"/>
    <property type="evidence" value="ECO:0007669"/>
    <property type="project" value="InterPro"/>
</dbReference>
<dbReference type="Gene3D" id="3.60.90.10">
    <property type="entry name" value="S-adenosylmethionine decarboxylase"/>
    <property type="match status" value="1"/>
</dbReference>
<dbReference type="PANTHER" id="PTHR33866">
    <property type="entry name" value="S-ADENOSYLMETHIONINE DECARBOXYLASE PROENZYME"/>
    <property type="match status" value="1"/>
</dbReference>
<dbReference type="InterPro" id="IPR016067">
    <property type="entry name" value="S-AdoMet_deCO2ase_core"/>
</dbReference>
<evidence type="ECO:0000313" key="10">
    <source>
        <dbReference type="Proteomes" id="UP000054937"/>
    </source>
</evidence>
<dbReference type="SUPFAM" id="SSF56276">
    <property type="entry name" value="S-adenosylmethionine decarboxylase"/>
    <property type="match status" value="1"/>
</dbReference>
<dbReference type="InParanoid" id="A0A0V0QL51"/>
<keyword evidence="3" id="KW-0068">Autocatalytic cleavage</keyword>
<evidence type="ECO:0000256" key="4">
    <source>
        <dbReference type="ARBA" id="ARBA00023115"/>
    </source>
</evidence>